<evidence type="ECO:0000256" key="1">
    <source>
        <dbReference type="SAM" id="Phobius"/>
    </source>
</evidence>
<feature type="transmembrane region" description="Helical" evidence="1">
    <location>
        <begin position="21"/>
        <end position="44"/>
    </location>
</feature>
<gene>
    <name evidence="2" type="ORF">KDK_28010</name>
</gene>
<keyword evidence="1" id="KW-0812">Transmembrane</keyword>
<dbReference type="RefSeq" id="WP_126550688.1">
    <property type="nucleotide sequence ID" value="NZ_BIFS01000001.1"/>
</dbReference>
<name>A0A402AIP2_9CHLR</name>
<sequence>MSDRFNAGLPPDSGRLVKRYSYIYLVLARLGLLLIVLLAVTWPIPILFYDFTTMGADPTTWQILIFITVFFSLIFLAVIGWALFRLFYWLRFERKRQRAARGDNSLLAPDQAWPAFQGPPLPWTITYRPSLTTFLVRYLVILIVLIIVAFSVLSTTLNTASTMSTTSTFILNLVLLLVFGLLIVGLGIFYFWRYYGRDCITLTVADDGVTMQRLLVGKRFLAWRDIRLFAIDRRVNPLSRPDLYQFELAGRHTIVNWNWAGYRAVMVGGFGHPDKAQIFDQQMWQLFALVRARTGLALYDLSRR</sequence>
<accession>A0A402AIP2</accession>
<dbReference type="AlphaFoldDB" id="A0A402AIP2"/>
<feature type="transmembrane region" description="Helical" evidence="1">
    <location>
        <begin position="169"/>
        <end position="192"/>
    </location>
</feature>
<proteinExistence type="predicted"/>
<feature type="transmembrane region" description="Helical" evidence="1">
    <location>
        <begin position="135"/>
        <end position="157"/>
    </location>
</feature>
<reference evidence="3" key="1">
    <citation type="submission" date="2018-12" db="EMBL/GenBank/DDBJ databases">
        <title>Tengunoibacter tsumagoiensis gen. nov., sp. nov., Dictyobacter kobayashii sp. nov., D. alpinus sp. nov., and D. joshuensis sp. nov. and description of Dictyobacteraceae fam. nov. within the order Ktedonobacterales isolated from Tengu-no-mugimeshi.</title>
        <authorList>
            <person name="Wang C.M."/>
            <person name="Zheng Y."/>
            <person name="Sakai Y."/>
            <person name="Toyoda A."/>
            <person name="Minakuchi Y."/>
            <person name="Abe K."/>
            <person name="Yokota A."/>
            <person name="Yabe S."/>
        </authorList>
    </citation>
    <scope>NUCLEOTIDE SEQUENCE [LARGE SCALE GENOMIC DNA]</scope>
    <source>
        <strain evidence="3">Uno11</strain>
    </source>
</reference>
<evidence type="ECO:0000313" key="2">
    <source>
        <dbReference type="EMBL" id="GCE19001.1"/>
    </source>
</evidence>
<keyword evidence="1" id="KW-0472">Membrane</keyword>
<organism evidence="2 3">
    <name type="scientific">Dictyobacter kobayashii</name>
    <dbReference type="NCBI Taxonomy" id="2014872"/>
    <lineage>
        <taxon>Bacteria</taxon>
        <taxon>Bacillati</taxon>
        <taxon>Chloroflexota</taxon>
        <taxon>Ktedonobacteria</taxon>
        <taxon>Ktedonobacterales</taxon>
        <taxon>Dictyobacteraceae</taxon>
        <taxon>Dictyobacter</taxon>
    </lineage>
</organism>
<comment type="caution">
    <text evidence="2">The sequence shown here is derived from an EMBL/GenBank/DDBJ whole genome shotgun (WGS) entry which is preliminary data.</text>
</comment>
<dbReference type="OrthoDB" id="167017at2"/>
<keyword evidence="1" id="KW-1133">Transmembrane helix</keyword>
<dbReference type="EMBL" id="BIFS01000001">
    <property type="protein sequence ID" value="GCE19001.1"/>
    <property type="molecule type" value="Genomic_DNA"/>
</dbReference>
<keyword evidence="3" id="KW-1185">Reference proteome</keyword>
<protein>
    <submittedName>
        <fullName evidence="2">Uncharacterized protein</fullName>
    </submittedName>
</protein>
<feature type="transmembrane region" description="Helical" evidence="1">
    <location>
        <begin position="64"/>
        <end position="88"/>
    </location>
</feature>
<evidence type="ECO:0000313" key="3">
    <source>
        <dbReference type="Proteomes" id="UP000287188"/>
    </source>
</evidence>
<dbReference type="Proteomes" id="UP000287188">
    <property type="component" value="Unassembled WGS sequence"/>
</dbReference>